<evidence type="ECO:0000256" key="1">
    <source>
        <dbReference type="PROSITE-ProRule" id="PRU00371"/>
    </source>
</evidence>
<evidence type="ECO:0000256" key="2">
    <source>
        <dbReference type="SAM" id="MobiDB-lite"/>
    </source>
</evidence>
<feature type="domain" description="BESS" evidence="3">
    <location>
        <begin position="110"/>
        <end position="149"/>
    </location>
</feature>
<comment type="caution">
    <text evidence="4">The sequence shown here is derived from an EMBL/GenBank/DDBJ whole genome shotgun (WGS) entry which is preliminary data.</text>
</comment>
<dbReference type="Pfam" id="PF02944">
    <property type="entry name" value="BESS"/>
    <property type="match status" value="1"/>
</dbReference>
<gene>
    <name evidence="4" type="ORF">V5799_011859</name>
</gene>
<dbReference type="GO" id="GO:0005634">
    <property type="term" value="C:nucleus"/>
    <property type="evidence" value="ECO:0007669"/>
    <property type="project" value="UniProtKB-SubCell"/>
</dbReference>
<dbReference type="AlphaFoldDB" id="A0AAQ4EG49"/>
<proteinExistence type="predicted"/>
<reference evidence="4 5" key="1">
    <citation type="journal article" date="2023" name="Arcadia Sci">
        <title>De novo assembly of a long-read Amblyomma americanum tick genome.</title>
        <authorList>
            <person name="Chou S."/>
            <person name="Poskanzer K.E."/>
            <person name="Rollins M."/>
            <person name="Thuy-Boun P.S."/>
        </authorList>
    </citation>
    <scope>NUCLEOTIDE SEQUENCE [LARGE SCALE GENOMIC DNA]</scope>
    <source>
        <strain evidence="4">F_SG_1</strain>
        <tissue evidence="4">Salivary glands</tissue>
    </source>
</reference>
<protein>
    <recommendedName>
        <fullName evidence="3">BESS domain-containing protein</fullName>
    </recommendedName>
</protein>
<dbReference type="EMBL" id="JARKHS020016605">
    <property type="protein sequence ID" value="KAK8773608.1"/>
    <property type="molecule type" value="Genomic_DNA"/>
</dbReference>
<feature type="region of interest" description="Disordered" evidence="2">
    <location>
        <begin position="1"/>
        <end position="86"/>
    </location>
</feature>
<feature type="compositionally biased region" description="Polar residues" evidence="2">
    <location>
        <begin position="49"/>
        <end position="76"/>
    </location>
</feature>
<dbReference type="PROSITE" id="PS51031">
    <property type="entry name" value="BESS"/>
    <property type="match status" value="1"/>
</dbReference>
<evidence type="ECO:0000313" key="4">
    <source>
        <dbReference type="EMBL" id="KAK8773608.1"/>
    </source>
</evidence>
<name>A0AAQ4EG49_AMBAM</name>
<dbReference type="GO" id="GO:0003677">
    <property type="term" value="F:DNA binding"/>
    <property type="evidence" value="ECO:0007669"/>
    <property type="project" value="InterPro"/>
</dbReference>
<evidence type="ECO:0000313" key="5">
    <source>
        <dbReference type="Proteomes" id="UP001321473"/>
    </source>
</evidence>
<dbReference type="Proteomes" id="UP001321473">
    <property type="component" value="Unassembled WGS sequence"/>
</dbReference>
<dbReference type="InterPro" id="IPR004210">
    <property type="entry name" value="BESS_motif"/>
</dbReference>
<accession>A0AAQ4EG49</accession>
<keyword evidence="5" id="KW-1185">Reference proteome</keyword>
<organism evidence="4 5">
    <name type="scientific">Amblyomma americanum</name>
    <name type="common">Lone star tick</name>
    <dbReference type="NCBI Taxonomy" id="6943"/>
    <lineage>
        <taxon>Eukaryota</taxon>
        <taxon>Metazoa</taxon>
        <taxon>Ecdysozoa</taxon>
        <taxon>Arthropoda</taxon>
        <taxon>Chelicerata</taxon>
        <taxon>Arachnida</taxon>
        <taxon>Acari</taxon>
        <taxon>Parasitiformes</taxon>
        <taxon>Ixodida</taxon>
        <taxon>Ixodoidea</taxon>
        <taxon>Ixodidae</taxon>
        <taxon>Amblyomminae</taxon>
        <taxon>Amblyomma</taxon>
    </lineage>
</organism>
<sequence>MEARHGHSSMEVVNEDIDAHARPGSPAAADDFTPDASFEDIFLSPDLPQPTNSQPMALNEEQGSASQSVCVTAQNGPPQPKKRKRVQEELDAVNARLISVRSALLAQKPADADEHFLLSLKPYMETVPRNMRRHLQIEMLNILGHYSEGEYPPHLVVASPSQ</sequence>
<keyword evidence="1" id="KW-0539">Nucleus</keyword>
<evidence type="ECO:0000259" key="3">
    <source>
        <dbReference type="PROSITE" id="PS51031"/>
    </source>
</evidence>
<comment type="subcellular location">
    <subcellularLocation>
        <location evidence="1">Nucleus</location>
    </subcellularLocation>
</comment>